<name>A0AAV9JRD2_9PEZI</name>
<dbReference type="AlphaFoldDB" id="A0AAV9JRD2"/>
<dbReference type="Proteomes" id="UP001324427">
    <property type="component" value="Unassembled WGS sequence"/>
</dbReference>
<organism evidence="1 2">
    <name type="scientific">Oleoguttula mirabilis</name>
    <dbReference type="NCBI Taxonomy" id="1507867"/>
    <lineage>
        <taxon>Eukaryota</taxon>
        <taxon>Fungi</taxon>
        <taxon>Dikarya</taxon>
        <taxon>Ascomycota</taxon>
        <taxon>Pezizomycotina</taxon>
        <taxon>Dothideomycetes</taxon>
        <taxon>Dothideomycetidae</taxon>
        <taxon>Mycosphaerellales</taxon>
        <taxon>Teratosphaeriaceae</taxon>
        <taxon>Oleoguttula</taxon>
    </lineage>
</organism>
<comment type="caution">
    <text evidence="1">The sequence shown here is derived from an EMBL/GenBank/DDBJ whole genome shotgun (WGS) entry which is preliminary data.</text>
</comment>
<dbReference type="InterPro" id="IPR036047">
    <property type="entry name" value="F-box-like_dom_sf"/>
</dbReference>
<proteinExistence type="predicted"/>
<sequence length="243" mass="27238">MTSNATRNAVVAINATAAARTLNTTELLEQIFTSLMLDDLAYAQRVNWHWHDVIQTSPKLRPNLYLTAAPCLSYLYYTRSSPDGEDEPRLTAERLEDDICAAIVKPHPAFQCHNVHEVRLLSMSIGYADLVRWGSGLMKDVLITQPAWQQISFQVRGKGGEGRWIEMDGQGIRIGALRARAMEEVARLRANSPTDGWQEVGEEEGGRMTLLLFPGGRREGVIHKDSKYVRQARTERDSKADSA</sequence>
<keyword evidence="2" id="KW-1185">Reference proteome</keyword>
<evidence type="ECO:0000313" key="2">
    <source>
        <dbReference type="Proteomes" id="UP001324427"/>
    </source>
</evidence>
<evidence type="ECO:0008006" key="3">
    <source>
        <dbReference type="Google" id="ProtNLM"/>
    </source>
</evidence>
<dbReference type="SUPFAM" id="SSF81383">
    <property type="entry name" value="F-box domain"/>
    <property type="match status" value="1"/>
</dbReference>
<dbReference type="CDD" id="cd09917">
    <property type="entry name" value="F-box_SF"/>
    <property type="match status" value="1"/>
</dbReference>
<reference evidence="1 2" key="1">
    <citation type="submission" date="2021-11" db="EMBL/GenBank/DDBJ databases">
        <title>Black yeast isolated from Biological Soil Crust.</title>
        <authorList>
            <person name="Kurbessoian T."/>
        </authorList>
    </citation>
    <scope>NUCLEOTIDE SEQUENCE [LARGE SCALE GENOMIC DNA]</scope>
    <source>
        <strain evidence="1 2">CCFEE 5522</strain>
    </source>
</reference>
<accession>A0AAV9JRD2</accession>
<dbReference type="EMBL" id="JAVFHQ010000010">
    <property type="protein sequence ID" value="KAK4547549.1"/>
    <property type="molecule type" value="Genomic_DNA"/>
</dbReference>
<gene>
    <name evidence="1" type="ORF">LTR36_000506</name>
</gene>
<evidence type="ECO:0000313" key="1">
    <source>
        <dbReference type="EMBL" id="KAK4547549.1"/>
    </source>
</evidence>
<protein>
    <recommendedName>
        <fullName evidence="3">F-box domain-containing protein</fullName>
    </recommendedName>
</protein>